<protein>
    <submittedName>
        <fullName evidence="1">Class I SAM-dependent methyltransferase</fullName>
    </submittedName>
</protein>
<dbReference type="Proteomes" id="UP000274117">
    <property type="component" value="Unassembled WGS sequence"/>
</dbReference>
<dbReference type="InterPro" id="IPR029063">
    <property type="entry name" value="SAM-dependent_MTases_sf"/>
</dbReference>
<dbReference type="CDD" id="cd02440">
    <property type="entry name" value="AdoMet_MTases"/>
    <property type="match status" value="1"/>
</dbReference>
<evidence type="ECO:0000313" key="1">
    <source>
        <dbReference type="EMBL" id="RRR51891.1"/>
    </source>
</evidence>
<evidence type="ECO:0000313" key="2">
    <source>
        <dbReference type="Proteomes" id="UP000274117"/>
    </source>
</evidence>
<dbReference type="GO" id="GO:0032259">
    <property type="term" value="P:methylation"/>
    <property type="evidence" value="ECO:0007669"/>
    <property type="project" value="UniProtKB-KW"/>
</dbReference>
<organism evidence="1 2">
    <name type="scientific">Streptococcus suis</name>
    <dbReference type="NCBI Taxonomy" id="1307"/>
    <lineage>
        <taxon>Bacteria</taxon>
        <taxon>Bacillati</taxon>
        <taxon>Bacillota</taxon>
        <taxon>Bacilli</taxon>
        <taxon>Lactobacillales</taxon>
        <taxon>Streptococcaceae</taxon>
        <taxon>Streptococcus</taxon>
    </lineage>
</organism>
<dbReference type="Gene3D" id="2.20.25.110">
    <property type="entry name" value="S-adenosyl-L-methionine-dependent methyltransferases"/>
    <property type="match status" value="1"/>
</dbReference>
<keyword evidence="1" id="KW-0808">Transferase</keyword>
<dbReference type="GO" id="GO:0008168">
    <property type="term" value="F:methyltransferase activity"/>
    <property type="evidence" value="ECO:0007669"/>
    <property type="project" value="UniProtKB-KW"/>
</dbReference>
<dbReference type="Pfam" id="PF13489">
    <property type="entry name" value="Methyltransf_23"/>
    <property type="match status" value="1"/>
</dbReference>
<sequence length="265" mass="30874">MMKNEYDKNFSLFYSKYLTGQAKKYARFIEKYISDKIDEKNIIDFMCGTGDLLEIFNILGWKAVGVDLSEEMLGIARQKNLGIEYLNQNILDFHSQENYNLAVSTADALNHIRNVSDLEKVFLNIFKSLKPEGYFIFDMNTVKGIRNDNGYVMTSDDSMFVVREGFVDEVNQIGFTRFTGFLSPNLDSNYVRFDSTIYNYMFEMREVIGLLKKIGFSYIELRDGYSDRMINENEAESVDRVLFIVKKSSLYEGVKKIRISKVKRH</sequence>
<reference evidence="1 2" key="1">
    <citation type="submission" date="2018-11" db="EMBL/GenBank/DDBJ databases">
        <authorList>
            <person name="Stevens M.J."/>
            <person name="Cernela N."/>
            <person name="Spoerry Serrano N."/>
            <person name="Schmitt S."/>
            <person name="Schrenzel J."/>
            <person name="Stephan R."/>
        </authorList>
    </citation>
    <scope>NUCLEOTIDE SEQUENCE [LARGE SCALE GENOMIC DNA]</scope>
    <source>
        <strain evidence="1 2">PP422</strain>
    </source>
</reference>
<dbReference type="PANTHER" id="PTHR43861">
    <property type="entry name" value="TRANS-ACONITATE 2-METHYLTRANSFERASE-RELATED"/>
    <property type="match status" value="1"/>
</dbReference>
<comment type="caution">
    <text evidence="1">The sequence shown here is derived from an EMBL/GenBank/DDBJ whole genome shotgun (WGS) entry which is preliminary data.</text>
</comment>
<dbReference type="AlphaFoldDB" id="A0A3R8R731"/>
<dbReference type="SUPFAM" id="SSF53335">
    <property type="entry name" value="S-adenosyl-L-methionine-dependent methyltransferases"/>
    <property type="match status" value="1"/>
</dbReference>
<accession>A0A3R8R731</accession>
<keyword evidence="1" id="KW-0489">Methyltransferase</keyword>
<gene>
    <name evidence="1" type="ORF">EI998_07665</name>
</gene>
<name>A0A3R8R731_STRSU</name>
<reference evidence="1 2" key="2">
    <citation type="submission" date="2018-12" db="EMBL/GenBank/DDBJ databases">
        <title>Whole-genome sequences of fifteen clinical Streptococcus suis strains isolated from pigs between 2006 and 2018.</title>
        <authorList>
            <person name="Stevens M.J.A."/>
            <person name="Cernela N."/>
            <person name="Spoerry Serrano N."/>
            <person name="Schmitt S."/>
            <person name="Schrenzel J."/>
            <person name="Stephan R."/>
        </authorList>
    </citation>
    <scope>NUCLEOTIDE SEQUENCE [LARGE SCALE GENOMIC DNA]</scope>
    <source>
        <strain evidence="1 2">PP422</strain>
    </source>
</reference>
<proteinExistence type="predicted"/>
<dbReference type="Gene3D" id="3.40.50.150">
    <property type="entry name" value="Vaccinia Virus protein VP39"/>
    <property type="match status" value="1"/>
</dbReference>
<dbReference type="EMBL" id="RSDO01000013">
    <property type="protein sequence ID" value="RRR51891.1"/>
    <property type="molecule type" value="Genomic_DNA"/>
</dbReference>